<keyword evidence="2" id="KW-0472">Membrane</keyword>
<keyword evidence="5" id="KW-1185">Reference proteome</keyword>
<dbReference type="AlphaFoldDB" id="A0A1G8PP51"/>
<feature type="domain" description="Bacterial sugar transferase" evidence="3">
    <location>
        <begin position="14"/>
        <end position="192"/>
    </location>
</feature>
<dbReference type="EMBL" id="FNDU01000015">
    <property type="protein sequence ID" value="SDI94281.1"/>
    <property type="molecule type" value="Genomic_DNA"/>
</dbReference>
<dbReference type="STRING" id="930129.SAMN05216352_11558"/>
<comment type="similarity">
    <text evidence="1">Belongs to the bacterial sugar transferase family.</text>
</comment>
<evidence type="ECO:0000256" key="1">
    <source>
        <dbReference type="ARBA" id="ARBA00006464"/>
    </source>
</evidence>
<dbReference type="InterPro" id="IPR003362">
    <property type="entry name" value="Bact_transf"/>
</dbReference>
<keyword evidence="2" id="KW-0812">Transmembrane</keyword>
<proteinExistence type="inferred from homology"/>
<gene>
    <name evidence="4" type="ORF">SAMN05216352_11558</name>
</gene>
<evidence type="ECO:0000256" key="2">
    <source>
        <dbReference type="SAM" id="Phobius"/>
    </source>
</evidence>
<reference evidence="4 5" key="1">
    <citation type="submission" date="2016-10" db="EMBL/GenBank/DDBJ databases">
        <authorList>
            <person name="de Groot N.N."/>
        </authorList>
    </citation>
    <scope>NUCLEOTIDE SEQUENCE [LARGE SCALE GENOMIC DNA]</scope>
    <source>
        <strain evidence="5">P4B,CCM 7963,CECT 7998,DSM 25260,IBRC-M 10614,KCTC 13821</strain>
    </source>
</reference>
<name>A0A1G8PP51_9BACI</name>
<accession>A0A1G8PP51</accession>
<keyword evidence="4" id="KW-0808">Transferase</keyword>
<dbReference type="PANTHER" id="PTHR30576">
    <property type="entry name" value="COLANIC BIOSYNTHESIS UDP-GLUCOSE LIPID CARRIER TRANSFERASE"/>
    <property type="match status" value="1"/>
</dbReference>
<dbReference type="PANTHER" id="PTHR30576:SF0">
    <property type="entry name" value="UNDECAPRENYL-PHOSPHATE N-ACETYLGALACTOSAMINYL 1-PHOSPHATE TRANSFERASE-RELATED"/>
    <property type="match status" value="1"/>
</dbReference>
<protein>
    <submittedName>
        <fullName evidence="4">Sugar transferase involved in LPS biosynthesis (Colanic, teichoic acid)</fullName>
    </submittedName>
</protein>
<evidence type="ECO:0000259" key="3">
    <source>
        <dbReference type="Pfam" id="PF02397"/>
    </source>
</evidence>
<sequence length="208" mass="23896">MKHANFGFYRNYFKRLIDFTLSLIAIILLSPLFLIIAVVIKLDSKGPVLFIQERAGLNNSKFRIYKFRTMVNNADRLGSGLRTSKNDVRITKVGNILRKTSLDEIPQLINILKGDMSIVGPRPTVEKVTLQLSKDDLKRHIVRPGITGLAQVNGRQSLNWAEKIKYDLKYVDHLTFLVDFKILIKTILVVFKQDSVHKEEISKEFKNL</sequence>
<feature type="transmembrane region" description="Helical" evidence="2">
    <location>
        <begin position="21"/>
        <end position="40"/>
    </location>
</feature>
<dbReference type="Proteomes" id="UP000199017">
    <property type="component" value="Unassembled WGS sequence"/>
</dbReference>
<evidence type="ECO:0000313" key="4">
    <source>
        <dbReference type="EMBL" id="SDI94281.1"/>
    </source>
</evidence>
<organism evidence="4 5">
    <name type="scientific">Alteribacillus bidgolensis</name>
    <dbReference type="NCBI Taxonomy" id="930129"/>
    <lineage>
        <taxon>Bacteria</taxon>
        <taxon>Bacillati</taxon>
        <taxon>Bacillota</taxon>
        <taxon>Bacilli</taxon>
        <taxon>Bacillales</taxon>
        <taxon>Bacillaceae</taxon>
        <taxon>Alteribacillus</taxon>
    </lineage>
</organism>
<dbReference type="RefSeq" id="WP_091587449.1">
    <property type="nucleotide sequence ID" value="NZ_FNDU01000015.1"/>
</dbReference>
<dbReference type="Pfam" id="PF02397">
    <property type="entry name" value="Bac_transf"/>
    <property type="match status" value="1"/>
</dbReference>
<keyword evidence="2" id="KW-1133">Transmembrane helix</keyword>
<evidence type="ECO:0000313" key="5">
    <source>
        <dbReference type="Proteomes" id="UP000199017"/>
    </source>
</evidence>
<dbReference type="OrthoDB" id="9808602at2"/>
<dbReference type="GO" id="GO:0016780">
    <property type="term" value="F:phosphotransferase activity, for other substituted phosphate groups"/>
    <property type="evidence" value="ECO:0007669"/>
    <property type="project" value="TreeGrafter"/>
</dbReference>